<gene>
    <name evidence="1" type="ORF">Barba14A_gp090</name>
</gene>
<accession>A0A4P8N4D4</accession>
<reference evidence="1 2" key="1">
    <citation type="submission" date="2019-03" db="EMBL/GenBank/DDBJ databases">
        <title>Genomic and seasonal variations among aquatic phages infecting the Baltic Sea Gammaproteobacteria Rheinheimera sp. bal341.</title>
        <authorList>
            <person name="Nilsson E."/>
            <person name="Li K."/>
            <person name="Fridlund J."/>
            <person name="Sulcius S."/>
            <person name="Bunse C."/>
            <person name="Karlsson C.M.G."/>
            <person name="Lindh M."/>
            <person name="Lundin D."/>
            <person name="Pinhassi J."/>
            <person name="Holmfeldt K."/>
        </authorList>
    </citation>
    <scope>NUCLEOTIDE SEQUENCE [LARGE SCALE GENOMIC DNA]</scope>
</reference>
<proteinExistence type="predicted"/>
<protein>
    <submittedName>
        <fullName evidence="1">Putative DNA binding protein</fullName>
    </submittedName>
</protein>
<sequence length="204" mass="24150">MMETERLVCGWGVNDYTHTSNNLVNSSGNRVKTRCPYYMKWASMIARVKPDYIKYCKPSYVECTICEEWKHLSNFVKWVDEQPNKNWMNYHLDKDLLVLGNKHYSPDTCCFLEPRINTFLERYNPKVRLYLIGARPKKIKGTVFYVSSIKNLFLNKTENLGIFNTEIEAHHAWLNRKHQLACMLADTQDDKRVINALKTRYLLK</sequence>
<evidence type="ECO:0000313" key="2">
    <source>
        <dbReference type="Proteomes" id="UP000298931"/>
    </source>
</evidence>
<dbReference type="EMBL" id="MK719722">
    <property type="protein sequence ID" value="QCQ60824.1"/>
    <property type="molecule type" value="Genomic_DNA"/>
</dbReference>
<evidence type="ECO:0000313" key="1">
    <source>
        <dbReference type="EMBL" id="QCQ60824.1"/>
    </source>
</evidence>
<dbReference type="Proteomes" id="UP000298931">
    <property type="component" value="Segment"/>
</dbReference>
<name>A0A4P8N4D4_9CAUD</name>
<organism evidence="1 2">
    <name type="scientific">Rheinheimera phage vB_RspM_Barba14A</name>
    <dbReference type="NCBI Taxonomy" id="2565650"/>
    <lineage>
        <taxon>Viruses</taxon>
        <taxon>Duplodnaviria</taxon>
        <taxon>Heunggongvirae</taxon>
        <taxon>Uroviricota</taxon>
        <taxon>Caudoviricetes</taxon>
        <taxon>Barbavirus</taxon>
        <taxon>Barbavirus barba18A</taxon>
    </lineage>
</organism>